<feature type="transmembrane region" description="Helical" evidence="6">
    <location>
        <begin position="357"/>
        <end position="378"/>
    </location>
</feature>
<keyword evidence="5 6" id="KW-0472">Membrane</keyword>
<feature type="transmembrane region" description="Helical" evidence="6">
    <location>
        <begin position="261"/>
        <end position="280"/>
    </location>
</feature>
<feature type="transmembrane region" description="Helical" evidence="6">
    <location>
        <begin position="229"/>
        <end position="249"/>
    </location>
</feature>
<dbReference type="PANTHER" id="PTHR30569">
    <property type="entry name" value="CYTOSINE TRANSPORTER CODB"/>
    <property type="match status" value="1"/>
</dbReference>
<keyword evidence="8" id="KW-1185">Reference proteome</keyword>
<sequence length="409" mass="42796">MNLMRVMPSKGVRMSQPRVLSSSKLGWVWFGAAVSLAEILTGTFFAPLGFEMGIAAILVGHVIGCALFYLVGFVSAKTGESAMEVANRSFGRFGADAFSIANVIQLIGWTAIMIMSGATAATLLMPQLGVAGWSVIIGALIVLWIAIGMKKMGTVQSIAAIVLVALTFAVSFVVFGDSTKASAVSAENLSFGAAIELAAAMPLSWLPVAGDYLCTAKRPAAGTTLATGAYFIGSCWMFAIGLGCALFAGSDDVATVLAQSGMGAVGILVVVISTVTTTFLDAQSAGVSAESIHPRLHARVCGIAAAVIGCVLAIVAPVGDFEGFLYLIGSVFAPMATIVCVNYFVLHRNRAGVRIDWHNVVLWLLGFGLYRLSLDWVLPCGNTLPVMAIIAITAVVIDVIERKMRRQCA</sequence>
<proteinExistence type="inferred from homology"/>
<dbReference type="GO" id="GO:0005886">
    <property type="term" value="C:plasma membrane"/>
    <property type="evidence" value="ECO:0007669"/>
    <property type="project" value="TreeGrafter"/>
</dbReference>
<dbReference type="NCBIfam" id="TIGR02358">
    <property type="entry name" value="thia_cytX"/>
    <property type="match status" value="1"/>
</dbReference>
<feature type="transmembrane region" description="Helical" evidence="6">
    <location>
        <begin position="53"/>
        <end position="76"/>
    </location>
</feature>
<feature type="transmembrane region" description="Helical" evidence="6">
    <location>
        <begin position="124"/>
        <end position="146"/>
    </location>
</feature>
<organism evidence="7 8">
    <name type="scientific">Olsenella profusa F0195</name>
    <dbReference type="NCBI Taxonomy" id="1125712"/>
    <lineage>
        <taxon>Bacteria</taxon>
        <taxon>Bacillati</taxon>
        <taxon>Actinomycetota</taxon>
        <taxon>Coriobacteriia</taxon>
        <taxon>Coriobacteriales</taxon>
        <taxon>Atopobiaceae</taxon>
        <taxon>Olsenella</taxon>
    </lineage>
</organism>
<feature type="transmembrane region" description="Helical" evidence="6">
    <location>
        <begin position="188"/>
        <end position="208"/>
    </location>
</feature>
<feature type="transmembrane region" description="Helical" evidence="6">
    <location>
        <begin position="384"/>
        <end position="400"/>
    </location>
</feature>
<reference evidence="7 8" key="1">
    <citation type="submission" date="2013-08" db="EMBL/GenBank/DDBJ databases">
        <authorList>
            <person name="Durkin A.S."/>
            <person name="Haft D.R."/>
            <person name="McCorrison J."/>
            <person name="Torralba M."/>
            <person name="Gillis M."/>
            <person name="Haft D.H."/>
            <person name="Methe B."/>
            <person name="Sutton G."/>
            <person name="Nelson K.E."/>
        </authorList>
    </citation>
    <scope>NUCLEOTIDE SEQUENCE [LARGE SCALE GENOMIC DNA]</scope>
    <source>
        <strain evidence="7 8">F0195</strain>
    </source>
</reference>
<comment type="caution">
    <text evidence="7">The sequence shown here is derived from an EMBL/GenBank/DDBJ whole genome shotgun (WGS) entry which is preliminary data.</text>
</comment>
<evidence type="ECO:0000256" key="5">
    <source>
        <dbReference type="ARBA" id="ARBA00023136"/>
    </source>
</evidence>
<dbReference type="PANTHER" id="PTHR30569:SF0">
    <property type="entry name" value="CYTOSINE PERMEASE"/>
    <property type="match status" value="1"/>
</dbReference>
<accession>U2TTX7</accession>
<evidence type="ECO:0000313" key="7">
    <source>
        <dbReference type="EMBL" id="ERL09790.1"/>
    </source>
</evidence>
<evidence type="ECO:0000256" key="4">
    <source>
        <dbReference type="ARBA" id="ARBA00022989"/>
    </source>
</evidence>
<feature type="transmembrane region" description="Helical" evidence="6">
    <location>
        <begin position="158"/>
        <end position="176"/>
    </location>
</feature>
<feature type="transmembrane region" description="Helical" evidence="6">
    <location>
        <begin position="324"/>
        <end position="345"/>
    </location>
</feature>
<comment type="subcellular location">
    <subcellularLocation>
        <location evidence="1">Membrane</location>
        <topology evidence="1">Multi-pass membrane protein</topology>
    </subcellularLocation>
</comment>
<dbReference type="Pfam" id="PF02133">
    <property type="entry name" value="Transp_cyt_pur"/>
    <property type="match status" value="1"/>
</dbReference>
<dbReference type="AlphaFoldDB" id="U2TTX7"/>
<evidence type="ECO:0000313" key="8">
    <source>
        <dbReference type="Proteomes" id="UP000016638"/>
    </source>
</evidence>
<dbReference type="InterPro" id="IPR012732">
    <property type="entry name" value="Thia_CytX"/>
</dbReference>
<dbReference type="eggNOG" id="COG1457">
    <property type="taxonomic scope" value="Bacteria"/>
</dbReference>
<dbReference type="InterPro" id="IPR001248">
    <property type="entry name" value="Pur-cyt_permease"/>
</dbReference>
<evidence type="ECO:0000256" key="2">
    <source>
        <dbReference type="ARBA" id="ARBA00008974"/>
    </source>
</evidence>
<name>U2TTX7_9ACTN</name>
<comment type="similarity">
    <text evidence="2">Belongs to the purine-cytosine permease (2.A.39) family.</text>
</comment>
<keyword evidence="4 6" id="KW-1133">Transmembrane helix</keyword>
<feature type="transmembrane region" description="Helical" evidence="6">
    <location>
        <begin position="300"/>
        <end position="318"/>
    </location>
</feature>
<evidence type="ECO:0000256" key="3">
    <source>
        <dbReference type="ARBA" id="ARBA00022692"/>
    </source>
</evidence>
<dbReference type="STRING" id="1125712.HMPREF1316_1563"/>
<evidence type="ECO:0000256" key="1">
    <source>
        <dbReference type="ARBA" id="ARBA00004141"/>
    </source>
</evidence>
<dbReference type="PATRIC" id="fig|1125712.3.peg.622"/>
<gene>
    <name evidence="7" type="ORF">HMPREF1316_1563</name>
</gene>
<feature type="transmembrane region" description="Helical" evidence="6">
    <location>
        <begin position="97"/>
        <end position="118"/>
    </location>
</feature>
<evidence type="ECO:0000256" key="6">
    <source>
        <dbReference type="SAM" id="Phobius"/>
    </source>
</evidence>
<dbReference type="Gene3D" id="1.10.4160.10">
    <property type="entry name" value="Hydantoin permease"/>
    <property type="match status" value="1"/>
</dbReference>
<keyword evidence="3 6" id="KW-0812">Transmembrane</keyword>
<protein>
    <submittedName>
        <fullName evidence="7">Putative hydroxymethylpyrimidine transporter CytX</fullName>
    </submittedName>
</protein>
<dbReference type="EMBL" id="AWEZ01000020">
    <property type="protein sequence ID" value="ERL09790.1"/>
    <property type="molecule type" value="Genomic_DNA"/>
</dbReference>
<dbReference type="Proteomes" id="UP000016638">
    <property type="component" value="Unassembled WGS sequence"/>
</dbReference>
<dbReference type="InterPro" id="IPR030191">
    <property type="entry name" value="CodB"/>
</dbReference>
<dbReference type="GO" id="GO:0015209">
    <property type="term" value="F:cytosine transmembrane transporter activity"/>
    <property type="evidence" value="ECO:0007669"/>
    <property type="project" value="InterPro"/>
</dbReference>